<dbReference type="PROSITE" id="PS50004">
    <property type="entry name" value="C2"/>
    <property type="match status" value="1"/>
</dbReference>
<dbReference type="GO" id="GO:0006508">
    <property type="term" value="P:proteolysis"/>
    <property type="evidence" value="ECO:0007669"/>
    <property type="project" value="InterPro"/>
</dbReference>
<evidence type="ECO:0000313" key="5">
    <source>
        <dbReference type="EMBL" id="KAJ7193788.1"/>
    </source>
</evidence>
<protein>
    <submittedName>
        <fullName evidence="5">Caspase domain-containing protein</fullName>
    </submittedName>
</protein>
<keyword evidence="3" id="KW-0378">Hydrolase</keyword>
<comment type="similarity">
    <text evidence="1">Belongs to the peptidase C14B family.</text>
</comment>
<dbReference type="PANTHER" id="PTHR48104:SF30">
    <property type="entry name" value="METACASPASE-1"/>
    <property type="match status" value="1"/>
</dbReference>
<dbReference type="GO" id="GO:0005737">
    <property type="term" value="C:cytoplasm"/>
    <property type="evidence" value="ECO:0007669"/>
    <property type="project" value="TreeGrafter"/>
</dbReference>
<evidence type="ECO:0000313" key="6">
    <source>
        <dbReference type="Proteomes" id="UP001219525"/>
    </source>
</evidence>
<keyword evidence="3" id="KW-0645">Protease</keyword>
<evidence type="ECO:0000256" key="3">
    <source>
        <dbReference type="ARBA" id="ARBA00022807"/>
    </source>
</evidence>
<dbReference type="GO" id="GO:0004197">
    <property type="term" value="F:cysteine-type endopeptidase activity"/>
    <property type="evidence" value="ECO:0007669"/>
    <property type="project" value="InterPro"/>
</dbReference>
<accession>A0AAD6UZN0</accession>
<dbReference type="InterPro" id="IPR011600">
    <property type="entry name" value="Pept_C14_caspase"/>
</dbReference>
<dbReference type="Pfam" id="PF00656">
    <property type="entry name" value="Peptidase_C14"/>
    <property type="match status" value="1"/>
</dbReference>
<dbReference type="Proteomes" id="UP001219525">
    <property type="component" value="Unassembled WGS sequence"/>
</dbReference>
<dbReference type="InterPro" id="IPR029030">
    <property type="entry name" value="Caspase-like_dom_sf"/>
</dbReference>
<name>A0AAD6UZN0_9AGAR</name>
<proteinExistence type="inferred from homology"/>
<dbReference type="AlphaFoldDB" id="A0AAD6UZN0"/>
<dbReference type="InterPro" id="IPR050452">
    <property type="entry name" value="Metacaspase"/>
</dbReference>
<comment type="caution">
    <text evidence="5">The sequence shown here is derived from an EMBL/GenBank/DDBJ whole genome shotgun (WGS) entry which is preliminary data.</text>
</comment>
<feature type="domain" description="C2" evidence="4">
    <location>
        <begin position="1"/>
        <end position="79"/>
    </location>
</feature>
<dbReference type="EMBL" id="JARJCW010000104">
    <property type="protein sequence ID" value="KAJ7193788.1"/>
    <property type="molecule type" value="Genomic_DNA"/>
</dbReference>
<organism evidence="5 6">
    <name type="scientific">Mycena pura</name>
    <dbReference type="NCBI Taxonomy" id="153505"/>
    <lineage>
        <taxon>Eukaryota</taxon>
        <taxon>Fungi</taxon>
        <taxon>Dikarya</taxon>
        <taxon>Basidiomycota</taxon>
        <taxon>Agaricomycotina</taxon>
        <taxon>Agaricomycetes</taxon>
        <taxon>Agaricomycetidae</taxon>
        <taxon>Agaricales</taxon>
        <taxon>Marasmiineae</taxon>
        <taxon>Mycenaceae</taxon>
        <taxon>Mycena</taxon>
    </lineage>
</organism>
<keyword evidence="3" id="KW-0788">Thiol protease</keyword>
<dbReference type="GO" id="GO:0006915">
    <property type="term" value="P:apoptotic process"/>
    <property type="evidence" value="ECO:0007669"/>
    <property type="project" value="UniProtKB-KW"/>
</dbReference>
<evidence type="ECO:0000256" key="2">
    <source>
        <dbReference type="ARBA" id="ARBA00022703"/>
    </source>
</evidence>
<dbReference type="SUPFAM" id="SSF52129">
    <property type="entry name" value="Caspase-like"/>
    <property type="match status" value="1"/>
</dbReference>
<evidence type="ECO:0000259" key="4">
    <source>
        <dbReference type="PROSITE" id="PS50004"/>
    </source>
</evidence>
<reference evidence="5" key="1">
    <citation type="submission" date="2023-03" db="EMBL/GenBank/DDBJ databases">
        <title>Massive genome expansion in bonnet fungi (Mycena s.s.) driven by repeated elements and novel gene families across ecological guilds.</title>
        <authorList>
            <consortium name="Lawrence Berkeley National Laboratory"/>
            <person name="Harder C.B."/>
            <person name="Miyauchi S."/>
            <person name="Viragh M."/>
            <person name="Kuo A."/>
            <person name="Thoen E."/>
            <person name="Andreopoulos B."/>
            <person name="Lu D."/>
            <person name="Skrede I."/>
            <person name="Drula E."/>
            <person name="Henrissat B."/>
            <person name="Morin E."/>
            <person name="Kohler A."/>
            <person name="Barry K."/>
            <person name="LaButti K."/>
            <person name="Morin E."/>
            <person name="Salamov A."/>
            <person name="Lipzen A."/>
            <person name="Mereny Z."/>
            <person name="Hegedus B."/>
            <person name="Baldrian P."/>
            <person name="Stursova M."/>
            <person name="Weitz H."/>
            <person name="Taylor A."/>
            <person name="Grigoriev I.V."/>
            <person name="Nagy L.G."/>
            <person name="Martin F."/>
            <person name="Kauserud H."/>
        </authorList>
    </citation>
    <scope>NUCLEOTIDE SEQUENCE</scope>
    <source>
        <strain evidence="5">9144</strain>
    </source>
</reference>
<keyword evidence="6" id="KW-1185">Reference proteome</keyword>
<gene>
    <name evidence="5" type="ORF">GGX14DRAFT_13523</name>
</gene>
<evidence type="ECO:0000256" key="1">
    <source>
        <dbReference type="ARBA" id="ARBA00009005"/>
    </source>
</evidence>
<sequence length="749" mass="82813">MYLEISAGTTVHKTTSARGVVPHTWDERFNFTLAPSEDVTLSLYKTLPFGKPVLIGRVPLIVDLEPRDQDVVKTFPSAYNRRHITVTYQLREPERNLSARCSVFAFILGIDEYISNSIPNLRGCVHDAQTVKNLLTNRFHIPERQIAFLTNQDATREAILDKFRTHLITNASIQKDDTIIVYYAGHGSRAPAPESWPATDGKIETIVPHDERGRNAQGETIHGIPDRTVNMLLNALASAKGNNITVILDCCHSGGISRGSGSSVLPDARFVETFEPIPENLDRNFLENLNPGGRSAQVVLPPGINYKFMHSHVLLAACRQQQRARECISAEGKPCGFFTDSLVKQLRAVGLNRITYTELLDLLPTLPDQHPQCEGKNKDRFLFDVQGPVHDPLACVATVKEDGTIEVEAGSLRGVVVGTQFVPERDAAGEKRIFVAVSVNVGSSILRPIVPMNDLALAAETRLVVSDWKNNAAMMKVFVHTSDKSPLATSDLSVPRMRPSFVVVDSVNDADLAVTRSSDEEFILRRLDPKISQYVTQDMKMAIAIEKLPYALDAVANFNYFLGKHNAGSPLVNDVKLEMYRLKGEYGSRVPDMELGDFAFSNEVRFLGDPTAKYGFAICNFSQYDLFPYLFYFDPATYSVDAWYLPESKTMQAPLPAKSGADPTRVTIGYGAGGGYAFQFVLPEGATSDTGFLKLFVSTKYLDLKAIEQPPAAEAGRGRGSEARVSVDAELWAAEDVAITMYTEEHERH</sequence>
<dbReference type="Gene3D" id="3.40.50.1460">
    <property type="match status" value="1"/>
</dbReference>
<dbReference type="InterPro" id="IPR000008">
    <property type="entry name" value="C2_dom"/>
</dbReference>
<dbReference type="PANTHER" id="PTHR48104">
    <property type="entry name" value="METACASPASE-4"/>
    <property type="match status" value="1"/>
</dbReference>
<keyword evidence="2" id="KW-0053">Apoptosis</keyword>